<dbReference type="AlphaFoldDB" id="A0A183HRU4"/>
<gene>
    <name evidence="1" type="ORF">OFLC_LOCUS10203</name>
</gene>
<sequence>MNIDQASCAKSYPETIILSELETAISETSNMETRFSPNFDCSVSEMKNSSQILNEVSDSNNYMEKRYTDIKTAEISKLSDTLELLTPKNSSKENDDASNLNIDSSLSAAINTASLLERTRPCYQSNKQSTYVVHRDETRETDSDDKMQITKRSTCSIHSRTTCLKYEQNTTDGDLRIVPMDLKSSSREFKSQADGDVAKDVEEKRGKVTSTRFPGRITLDGLEEQEYAGSVIILNSVMKLNYCYRF</sequence>
<dbReference type="Proteomes" id="UP000267606">
    <property type="component" value="Unassembled WGS sequence"/>
</dbReference>
<evidence type="ECO:0000313" key="1">
    <source>
        <dbReference type="EMBL" id="VDO66639.1"/>
    </source>
</evidence>
<organism evidence="3">
    <name type="scientific">Onchocerca flexuosa</name>
    <dbReference type="NCBI Taxonomy" id="387005"/>
    <lineage>
        <taxon>Eukaryota</taxon>
        <taxon>Metazoa</taxon>
        <taxon>Ecdysozoa</taxon>
        <taxon>Nematoda</taxon>
        <taxon>Chromadorea</taxon>
        <taxon>Rhabditida</taxon>
        <taxon>Spirurina</taxon>
        <taxon>Spiruromorpha</taxon>
        <taxon>Filarioidea</taxon>
        <taxon>Onchocercidae</taxon>
        <taxon>Onchocerca</taxon>
    </lineage>
</organism>
<evidence type="ECO:0000313" key="2">
    <source>
        <dbReference type="Proteomes" id="UP000267606"/>
    </source>
</evidence>
<dbReference type="WBParaSite" id="OFLC_0001020501-mRNA-1">
    <property type="protein sequence ID" value="OFLC_0001020501-mRNA-1"/>
    <property type="gene ID" value="OFLC_0001020501"/>
</dbReference>
<proteinExistence type="predicted"/>
<keyword evidence="2" id="KW-1185">Reference proteome</keyword>
<protein>
    <submittedName>
        <fullName evidence="1 3">Uncharacterized protein</fullName>
    </submittedName>
</protein>
<evidence type="ECO:0000313" key="3">
    <source>
        <dbReference type="WBParaSite" id="OFLC_0001020501-mRNA-1"/>
    </source>
</evidence>
<accession>A0A183HRU4</accession>
<dbReference type="STRING" id="387005.A0A183HRU4"/>
<reference evidence="3" key="1">
    <citation type="submission" date="2016-06" db="UniProtKB">
        <authorList>
            <consortium name="WormBaseParasite"/>
        </authorList>
    </citation>
    <scope>IDENTIFICATION</scope>
</reference>
<name>A0A183HRU4_9BILA</name>
<reference evidence="1 2" key="2">
    <citation type="submission" date="2018-11" db="EMBL/GenBank/DDBJ databases">
        <authorList>
            <consortium name="Pathogen Informatics"/>
        </authorList>
    </citation>
    <scope>NUCLEOTIDE SEQUENCE [LARGE SCALE GENOMIC DNA]</scope>
</reference>
<dbReference type="EMBL" id="UZAJ01013343">
    <property type="protein sequence ID" value="VDO66639.1"/>
    <property type="molecule type" value="Genomic_DNA"/>
</dbReference>